<evidence type="ECO:0000313" key="3">
    <source>
        <dbReference type="EMBL" id="CEH12041.1"/>
    </source>
</evidence>
<dbReference type="OrthoDB" id="346910at2759"/>
<dbReference type="InterPro" id="IPR014352">
    <property type="entry name" value="FERM/acyl-CoA-bd_prot_sf"/>
</dbReference>
<keyword evidence="4" id="KW-1185">Reference proteome</keyword>
<dbReference type="GO" id="GO:0006631">
    <property type="term" value="P:fatty acid metabolic process"/>
    <property type="evidence" value="ECO:0007669"/>
    <property type="project" value="TreeGrafter"/>
</dbReference>
<proteinExistence type="predicted"/>
<evidence type="ECO:0000259" key="2">
    <source>
        <dbReference type="PROSITE" id="PS51228"/>
    </source>
</evidence>
<dbReference type="GO" id="GO:0000062">
    <property type="term" value="F:fatty-acyl-CoA binding"/>
    <property type="evidence" value="ECO:0007669"/>
    <property type="project" value="InterPro"/>
</dbReference>
<dbReference type="PROSITE" id="PS51228">
    <property type="entry name" value="ACB_2"/>
    <property type="match status" value="1"/>
</dbReference>
<dbReference type="SUPFAM" id="SSF47027">
    <property type="entry name" value="Acyl-CoA binding protein"/>
    <property type="match status" value="1"/>
</dbReference>
<dbReference type="Pfam" id="PF00887">
    <property type="entry name" value="ACBP"/>
    <property type="match status" value="1"/>
</dbReference>
<dbReference type="STRING" id="401625.A0A0P1B8X3"/>
<dbReference type="PANTHER" id="PTHR23310">
    <property type="entry name" value="ACYL-COA-BINDING PROTEIN, ACBP"/>
    <property type="match status" value="1"/>
</dbReference>
<dbReference type="InterPro" id="IPR000582">
    <property type="entry name" value="Acyl-CoA-binding_protein"/>
</dbReference>
<dbReference type="EMBL" id="CCYA01000118">
    <property type="protein sequence ID" value="CEH12041.1"/>
    <property type="molecule type" value="Genomic_DNA"/>
</dbReference>
<feature type="domain" description="ACB" evidence="2">
    <location>
        <begin position="1"/>
        <end position="95"/>
    </location>
</feature>
<evidence type="ECO:0000256" key="1">
    <source>
        <dbReference type="ARBA" id="ARBA00023121"/>
    </source>
</evidence>
<dbReference type="InterPro" id="IPR035984">
    <property type="entry name" value="Acyl-CoA-binding_sf"/>
</dbReference>
<sequence>MSTIPQDPQFTKAVEIANDPKRGLSIGLGISEKLAYWGLSEQGLKGDVTGDRPGILHVEARLKYDAWAKNQGLDPQEAQKQYIEKFIADLEKHSAKKPQCNEWKAEVLAAKA</sequence>
<dbReference type="PANTHER" id="PTHR23310:SF133">
    <property type="entry name" value="COA BINDING PROTEIN, PUTATIVE (AFU_ORTHOLOGUE AFUA_1G12300)-RELATED"/>
    <property type="match status" value="1"/>
</dbReference>
<dbReference type="Proteomes" id="UP000054845">
    <property type="component" value="Unassembled WGS sequence"/>
</dbReference>
<dbReference type="Gene3D" id="1.20.80.10">
    <property type="match status" value="1"/>
</dbReference>
<evidence type="ECO:0000313" key="4">
    <source>
        <dbReference type="Proteomes" id="UP000054845"/>
    </source>
</evidence>
<organism evidence="3 4">
    <name type="scientific">Ceraceosorus bombacis</name>
    <dbReference type="NCBI Taxonomy" id="401625"/>
    <lineage>
        <taxon>Eukaryota</taxon>
        <taxon>Fungi</taxon>
        <taxon>Dikarya</taxon>
        <taxon>Basidiomycota</taxon>
        <taxon>Ustilaginomycotina</taxon>
        <taxon>Exobasidiomycetes</taxon>
        <taxon>Ceraceosorales</taxon>
        <taxon>Ceraceosoraceae</taxon>
        <taxon>Ceraceosorus</taxon>
    </lineage>
</organism>
<protein>
    <submittedName>
        <fullName evidence="3">Acyl-CoA-binding protein</fullName>
    </submittedName>
</protein>
<name>A0A0P1B8X3_9BASI</name>
<accession>A0A0P1B8X3</accession>
<reference evidence="3 4" key="1">
    <citation type="submission" date="2014-09" db="EMBL/GenBank/DDBJ databases">
        <authorList>
            <person name="Magalhaes I.L.F."/>
            <person name="Oliveira U."/>
            <person name="Santos F.R."/>
            <person name="Vidigal T.H.D.A."/>
            <person name="Brescovit A.D."/>
            <person name="Santos A.J."/>
        </authorList>
    </citation>
    <scope>NUCLEOTIDE SEQUENCE [LARGE SCALE GENOMIC DNA]</scope>
</reference>
<keyword evidence="1" id="KW-0446">Lipid-binding</keyword>
<dbReference type="AlphaFoldDB" id="A0A0P1B8X3"/>